<name>A0A370HQ78_9HYPH</name>
<dbReference type="EMBL" id="QQBB01000002">
    <property type="protein sequence ID" value="RDI60693.1"/>
    <property type="molecule type" value="Genomic_DNA"/>
</dbReference>
<protein>
    <submittedName>
        <fullName evidence="2">LTXXQ motif family protein</fullName>
    </submittedName>
</protein>
<dbReference type="AlphaFoldDB" id="A0A370HQ78"/>
<evidence type="ECO:0000256" key="1">
    <source>
        <dbReference type="SAM" id="SignalP"/>
    </source>
</evidence>
<evidence type="ECO:0000313" key="2">
    <source>
        <dbReference type="EMBL" id="RDI60693.1"/>
    </source>
</evidence>
<reference evidence="2 3" key="1">
    <citation type="submission" date="2018-07" db="EMBL/GenBank/DDBJ databases">
        <title>Genomic Encyclopedia of Type Strains, Phase IV (KMG-IV): sequencing the most valuable type-strain genomes for metagenomic binning, comparative biology and taxonomic classification.</title>
        <authorList>
            <person name="Goeker M."/>
        </authorList>
    </citation>
    <scope>NUCLEOTIDE SEQUENCE [LARGE SCALE GENOMIC DNA]</scope>
    <source>
        <strain evidence="2 3">DSM 14364</strain>
    </source>
</reference>
<organism evidence="2 3">
    <name type="scientific">Microvirga subterranea</name>
    <dbReference type="NCBI Taxonomy" id="186651"/>
    <lineage>
        <taxon>Bacteria</taxon>
        <taxon>Pseudomonadati</taxon>
        <taxon>Pseudomonadota</taxon>
        <taxon>Alphaproteobacteria</taxon>
        <taxon>Hyphomicrobiales</taxon>
        <taxon>Methylobacteriaceae</taxon>
        <taxon>Microvirga</taxon>
    </lineage>
</organism>
<sequence length="170" mass="19368">MLKRTIGAMTALFILGAPVAYAQGTSGAAQHEPPMLNRTEFKILTDARVGAVKIALQLTPEQEKLWPPVEEAIRARAEWRYDRLAKFEQAMSQQPGPFDPSKFYQDRAEVMSERAANLKKLATAWQPLFQTLTPDQKTRLELLTVRAAERIRDMAEARRMETDDEDEFAF</sequence>
<dbReference type="GO" id="GO:0042597">
    <property type="term" value="C:periplasmic space"/>
    <property type="evidence" value="ECO:0007669"/>
    <property type="project" value="InterPro"/>
</dbReference>
<proteinExistence type="predicted"/>
<dbReference type="OrthoDB" id="8451554at2"/>
<keyword evidence="1" id="KW-0732">Signal</keyword>
<accession>A0A370HQ78</accession>
<feature type="signal peptide" evidence="1">
    <location>
        <begin position="1"/>
        <end position="22"/>
    </location>
</feature>
<gene>
    <name evidence="2" type="ORF">DES45_10280</name>
</gene>
<dbReference type="RefSeq" id="WP_114768923.1">
    <property type="nucleotide sequence ID" value="NZ_QQBB01000002.1"/>
</dbReference>
<dbReference type="Proteomes" id="UP000254925">
    <property type="component" value="Unassembled WGS sequence"/>
</dbReference>
<keyword evidence="3" id="KW-1185">Reference proteome</keyword>
<feature type="chain" id="PRO_5016655704" evidence="1">
    <location>
        <begin position="23"/>
        <end position="170"/>
    </location>
</feature>
<comment type="caution">
    <text evidence="2">The sequence shown here is derived from an EMBL/GenBank/DDBJ whole genome shotgun (WGS) entry which is preliminary data.</text>
</comment>
<dbReference type="Pfam" id="PF07813">
    <property type="entry name" value="LTXXQ"/>
    <property type="match status" value="1"/>
</dbReference>
<dbReference type="InterPro" id="IPR012899">
    <property type="entry name" value="LTXXQ"/>
</dbReference>
<evidence type="ECO:0000313" key="3">
    <source>
        <dbReference type="Proteomes" id="UP000254925"/>
    </source>
</evidence>